<reference evidence="1 2" key="1">
    <citation type="submission" date="2024-03" db="EMBL/GenBank/DDBJ databases">
        <title>Human intestinal bacterial collection.</title>
        <authorList>
            <person name="Pauvert C."/>
            <person name="Hitch T.C.A."/>
            <person name="Clavel T."/>
        </authorList>
    </citation>
    <scope>NUCLEOTIDE SEQUENCE [LARGE SCALE GENOMIC DNA]</scope>
    <source>
        <strain evidence="1 2">CLA-JM-H11</strain>
    </source>
</reference>
<name>A0ABV1GD58_9FIRM</name>
<organism evidence="1 2">
    <name type="scientific">Ruthenibacterium intestinale</name>
    <dbReference type="NCBI Taxonomy" id="3133163"/>
    <lineage>
        <taxon>Bacteria</taxon>
        <taxon>Bacillati</taxon>
        <taxon>Bacillota</taxon>
        <taxon>Clostridia</taxon>
        <taxon>Eubacteriales</taxon>
        <taxon>Oscillospiraceae</taxon>
        <taxon>Ruthenibacterium</taxon>
    </lineage>
</organism>
<accession>A0ABV1GD58</accession>
<dbReference type="EMBL" id="JBBMFA010000069">
    <property type="protein sequence ID" value="MEQ2519777.1"/>
    <property type="molecule type" value="Genomic_DNA"/>
</dbReference>
<dbReference type="InterPro" id="IPR014202">
    <property type="entry name" value="Spore_II_R"/>
</dbReference>
<protein>
    <submittedName>
        <fullName evidence="1">Stage II sporulation protein R</fullName>
    </submittedName>
</protein>
<comment type="caution">
    <text evidence="1">The sequence shown here is derived from an EMBL/GenBank/DDBJ whole genome shotgun (WGS) entry which is preliminary data.</text>
</comment>
<dbReference type="Proteomes" id="UP001477672">
    <property type="component" value="Unassembled WGS sequence"/>
</dbReference>
<dbReference type="Pfam" id="PF09551">
    <property type="entry name" value="Spore_II_R"/>
    <property type="match status" value="1"/>
</dbReference>
<proteinExistence type="predicted"/>
<gene>
    <name evidence="1" type="ORF">WMO24_04935</name>
</gene>
<evidence type="ECO:0000313" key="2">
    <source>
        <dbReference type="Proteomes" id="UP001477672"/>
    </source>
</evidence>
<evidence type="ECO:0000313" key="1">
    <source>
        <dbReference type="EMBL" id="MEQ2519777.1"/>
    </source>
</evidence>
<keyword evidence="2" id="KW-1185">Reference proteome</keyword>
<sequence>MRKWKRWEISLAVGMMLAILWTLFSPFEKACDQVRQDTLRLHILANSDSDEDQALKLAVRDAILETQGSLFGAADTKAEAVETASRQLEDIQQVAQQTVRDAGYSYPVTVKLENIYFATREYEDFTLPAGRYDAVRVEIGEHEGHNWFCVLFPPLCVPAAVDADDTAQYSDEEEQVVKSPYKIKFAAVEFLEQIKESLTSD</sequence>
<dbReference type="RefSeq" id="WP_349215212.1">
    <property type="nucleotide sequence ID" value="NZ_JBBMFA010000069.1"/>
</dbReference>